<reference evidence="6 7" key="1">
    <citation type="submission" date="2019-03" db="EMBL/GenBank/DDBJ databases">
        <title>Ramlibacter sp. 18x22-1, whole genome shotgun sequence.</title>
        <authorList>
            <person name="Zhang X."/>
            <person name="Feng G."/>
            <person name="Zhu H."/>
        </authorList>
    </citation>
    <scope>NUCLEOTIDE SEQUENCE [LARGE SCALE GENOMIC DNA]</scope>
    <source>
        <strain evidence="6 7">18x22-1</strain>
    </source>
</reference>
<dbReference type="InterPro" id="IPR039315">
    <property type="entry name" value="CheW"/>
</dbReference>
<dbReference type="SMART" id="SM00260">
    <property type="entry name" value="CheW"/>
    <property type="match status" value="1"/>
</dbReference>
<dbReference type="OrthoDB" id="9790406at2"/>
<comment type="caution">
    <text evidence="6">The sequence shown here is derived from an EMBL/GenBank/DDBJ whole genome shotgun (WGS) entry which is preliminary data.</text>
</comment>
<dbReference type="PROSITE" id="PS50851">
    <property type="entry name" value="CHEW"/>
    <property type="match status" value="1"/>
</dbReference>
<evidence type="ECO:0000256" key="3">
    <source>
        <dbReference type="ARBA" id="ARBA00022490"/>
    </source>
</evidence>
<keyword evidence="3" id="KW-0963">Cytoplasm</keyword>
<dbReference type="Gene3D" id="2.40.50.180">
    <property type="entry name" value="CheA-289, Domain 4"/>
    <property type="match status" value="1"/>
</dbReference>
<dbReference type="CDD" id="cd00732">
    <property type="entry name" value="CheW"/>
    <property type="match status" value="1"/>
</dbReference>
<dbReference type="GO" id="GO:0005829">
    <property type="term" value="C:cytosol"/>
    <property type="evidence" value="ECO:0007669"/>
    <property type="project" value="TreeGrafter"/>
</dbReference>
<feature type="domain" description="CheW-like" evidence="5">
    <location>
        <begin position="24"/>
        <end position="164"/>
    </location>
</feature>
<accession>A0A4Z0CBQ4</accession>
<dbReference type="AlphaFoldDB" id="A0A4Z0CBQ4"/>
<dbReference type="RefSeq" id="WP_135248258.1">
    <property type="nucleotide sequence ID" value="NZ_SMLK01000001.1"/>
</dbReference>
<evidence type="ECO:0000256" key="4">
    <source>
        <dbReference type="ARBA" id="ARBA00022500"/>
    </source>
</evidence>
<organism evidence="6 7">
    <name type="scientific">Ramlibacter humi</name>
    <dbReference type="NCBI Taxonomy" id="2530451"/>
    <lineage>
        <taxon>Bacteria</taxon>
        <taxon>Pseudomonadati</taxon>
        <taxon>Pseudomonadota</taxon>
        <taxon>Betaproteobacteria</taxon>
        <taxon>Burkholderiales</taxon>
        <taxon>Comamonadaceae</taxon>
        <taxon>Ramlibacter</taxon>
    </lineage>
</organism>
<keyword evidence="7" id="KW-1185">Reference proteome</keyword>
<dbReference type="EMBL" id="SMLK01000001">
    <property type="protein sequence ID" value="TFZ08322.1"/>
    <property type="molecule type" value="Genomic_DNA"/>
</dbReference>
<proteinExistence type="predicted"/>
<evidence type="ECO:0000313" key="7">
    <source>
        <dbReference type="Proteomes" id="UP000297839"/>
    </source>
</evidence>
<dbReference type="PANTHER" id="PTHR22617">
    <property type="entry name" value="CHEMOTAXIS SENSOR HISTIDINE KINASE-RELATED"/>
    <property type="match status" value="1"/>
</dbReference>
<evidence type="ECO:0000256" key="2">
    <source>
        <dbReference type="ARBA" id="ARBA00021483"/>
    </source>
</evidence>
<dbReference type="Proteomes" id="UP000297839">
    <property type="component" value="Unassembled WGS sequence"/>
</dbReference>
<name>A0A4Z0CBQ4_9BURK</name>
<evidence type="ECO:0000256" key="1">
    <source>
        <dbReference type="ARBA" id="ARBA00004496"/>
    </source>
</evidence>
<dbReference type="InterPro" id="IPR002545">
    <property type="entry name" value="CheW-lke_dom"/>
</dbReference>
<dbReference type="GO" id="GO:0007165">
    <property type="term" value="P:signal transduction"/>
    <property type="evidence" value="ECO:0007669"/>
    <property type="project" value="InterPro"/>
</dbReference>
<dbReference type="Gene3D" id="2.30.30.40">
    <property type="entry name" value="SH3 Domains"/>
    <property type="match status" value="1"/>
</dbReference>
<gene>
    <name evidence="6" type="ORF">EZ216_03955</name>
</gene>
<dbReference type="InterPro" id="IPR036061">
    <property type="entry name" value="CheW-like_dom_sf"/>
</dbReference>
<dbReference type="PANTHER" id="PTHR22617:SF45">
    <property type="entry name" value="CHEMOTAXIS PROTEIN CHEW"/>
    <property type="match status" value="1"/>
</dbReference>
<keyword evidence="4" id="KW-0145">Chemotaxis</keyword>
<dbReference type="SUPFAM" id="SSF50341">
    <property type="entry name" value="CheW-like"/>
    <property type="match status" value="1"/>
</dbReference>
<comment type="subcellular location">
    <subcellularLocation>
        <location evidence="1">Cytoplasm</location>
    </subcellularLocation>
</comment>
<evidence type="ECO:0000313" key="6">
    <source>
        <dbReference type="EMBL" id="TFZ08322.1"/>
    </source>
</evidence>
<dbReference type="Pfam" id="PF01584">
    <property type="entry name" value="CheW"/>
    <property type="match status" value="1"/>
</dbReference>
<protein>
    <recommendedName>
        <fullName evidence="2">Chemotaxis protein CheW</fullName>
    </recommendedName>
</protein>
<evidence type="ECO:0000259" key="5">
    <source>
        <dbReference type="PROSITE" id="PS50851"/>
    </source>
</evidence>
<sequence length="170" mass="18261">MDMIKEGEHIARQEAARSIAAPHAGEYLTFRLGTEEYGVDIQKVQEIRSYEHPTRIPGAPHYVKGVVNLRGVIVPIVDLRVKLGCDEVAYNPFTVVIVMAVNNRVVGAVVDAVSDVLDLQAETIKPPPELADAQAADFVTAIASVSDRMIMLVDMVCLLGAALGSIPGQA</sequence>
<dbReference type="GO" id="GO:0006935">
    <property type="term" value="P:chemotaxis"/>
    <property type="evidence" value="ECO:0007669"/>
    <property type="project" value="UniProtKB-KW"/>
</dbReference>
<dbReference type="FunFam" id="2.40.50.180:FF:000002">
    <property type="entry name" value="Chemotaxis protein CheW"/>
    <property type="match status" value="1"/>
</dbReference>